<feature type="active site" evidence="5">
    <location>
        <position position="289"/>
    </location>
</feature>
<dbReference type="EMBL" id="JH126399">
    <property type="protein sequence ID" value="EGX96171.1"/>
    <property type="molecule type" value="Genomic_DNA"/>
</dbReference>
<dbReference type="HOGENOM" id="CLU_013253_0_1_1"/>
<evidence type="ECO:0000256" key="3">
    <source>
        <dbReference type="ARBA" id="ARBA00022750"/>
    </source>
</evidence>
<dbReference type="PANTHER" id="PTHR47966">
    <property type="entry name" value="BETA-SITE APP-CLEAVING ENZYME, ISOFORM A-RELATED"/>
    <property type="match status" value="1"/>
</dbReference>
<dbReference type="STRING" id="983644.G3J6D7"/>
<dbReference type="Proteomes" id="UP000001610">
    <property type="component" value="Unassembled WGS sequence"/>
</dbReference>
<dbReference type="AlphaFoldDB" id="G3J6D7"/>
<reference evidence="9 10" key="1">
    <citation type="journal article" date="2011" name="Genome Biol.">
        <title>Genome sequence of the insect pathogenic fungus Cordyceps militaris, a valued traditional Chinese medicine.</title>
        <authorList>
            <person name="Zheng P."/>
            <person name="Xia Y."/>
            <person name="Xiao G."/>
            <person name="Xiong C."/>
            <person name="Hu X."/>
            <person name="Zhang S."/>
            <person name="Zheng H."/>
            <person name="Huang Y."/>
            <person name="Zhou Y."/>
            <person name="Wang S."/>
            <person name="Zhao G.P."/>
            <person name="Liu X."/>
            <person name="St Leger R.J."/>
            <person name="Wang C."/>
        </authorList>
    </citation>
    <scope>NUCLEOTIDE SEQUENCE [LARGE SCALE GENOMIC DNA]</scope>
    <source>
        <strain evidence="9 10">CM01</strain>
    </source>
</reference>
<evidence type="ECO:0000256" key="2">
    <source>
        <dbReference type="ARBA" id="ARBA00022670"/>
    </source>
</evidence>
<dbReference type="eggNOG" id="KOG1339">
    <property type="taxonomic scope" value="Eukaryota"/>
</dbReference>
<sequence>MYKDVFPCSGFKSFGSFLVAALVAGFASGNPMPRASGSFELKQTANPNFSSRNGPQALANAYKKYGKAVPDHIAVAADKNTNAKRAAGTATANSIRGDLEYLVDVQIGAGQTLKLDFDTGSSDLWVFSTQTEGAGFQTKYDPSRSSSAKRLSGATWEISYGDGSNCSGDVYTDDVTVGGLTVKGQAVEAAQEVSQQFAQGQSDGLLGLAFSQLNTVTPQKQKTWFDNVKPQLDSPLFVADLKHNAPGSYIFGKIPSGAEQASYVDVDSSQGFWGFSATTMYGDVQAIADTGTTLLLLDNQSVQSYYANVQSAEYDQQEGGFVFNCGEQLPDFPFRVGGGIITIPGAIIKYAQGSDGRCFGGIQAAGNIPLNIFGDIALKAAYVIFDGGNNRLGWAQKN</sequence>
<dbReference type="FunFam" id="2.40.70.10:FF:000026">
    <property type="entry name" value="Endothiapepsin"/>
    <property type="match status" value="1"/>
</dbReference>
<gene>
    <name evidence="9" type="ORF">CCM_00826</name>
</gene>
<dbReference type="GO" id="GO:0006508">
    <property type="term" value="P:proteolysis"/>
    <property type="evidence" value="ECO:0007669"/>
    <property type="project" value="UniProtKB-KW"/>
</dbReference>
<dbReference type="InterPro" id="IPR001969">
    <property type="entry name" value="Aspartic_peptidase_AS"/>
</dbReference>
<proteinExistence type="inferred from homology"/>
<evidence type="ECO:0000256" key="1">
    <source>
        <dbReference type="ARBA" id="ARBA00007447"/>
    </source>
</evidence>
<dbReference type="InterPro" id="IPR001461">
    <property type="entry name" value="Aspartic_peptidase_A1"/>
</dbReference>
<dbReference type="PROSITE" id="PS00141">
    <property type="entry name" value="ASP_PROTEASE"/>
    <property type="match status" value="1"/>
</dbReference>
<keyword evidence="6" id="KW-1015">Disulfide bond</keyword>
<feature type="disulfide bond" evidence="6">
    <location>
        <begin position="325"/>
        <end position="358"/>
    </location>
</feature>
<dbReference type="InterPro" id="IPR021109">
    <property type="entry name" value="Peptidase_aspartic_dom_sf"/>
</dbReference>
<dbReference type="PANTHER" id="PTHR47966:SF1">
    <property type="entry name" value="ASPARTYL PROTEINASE"/>
    <property type="match status" value="1"/>
</dbReference>
<dbReference type="GO" id="GO:0004190">
    <property type="term" value="F:aspartic-type endopeptidase activity"/>
    <property type="evidence" value="ECO:0007669"/>
    <property type="project" value="UniProtKB-KW"/>
</dbReference>
<dbReference type="PRINTS" id="PR00792">
    <property type="entry name" value="PEPSIN"/>
</dbReference>
<keyword evidence="10" id="KW-1185">Reference proteome</keyword>
<dbReference type="VEuPathDB" id="FungiDB:CCM_00826"/>
<evidence type="ECO:0000259" key="8">
    <source>
        <dbReference type="PROSITE" id="PS51767"/>
    </source>
</evidence>
<accession>G3J6D7</accession>
<dbReference type="Pfam" id="PF00026">
    <property type="entry name" value="Asp"/>
    <property type="match status" value="1"/>
</dbReference>
<evidence type="ECO:0000313" key="9">
    <source>
        <dbReference type="EMBL" id="EGX96171.1"/>
    </source>
</evidence>
<dbReference type="InParanoid" id="G3J6D7"/>
<evidence type="ECO:0000256" key="4">
    <source>
        <dbReference type="ARBA" id="ARBA00022801"/>
    </source>
</evidence>
<name>G3J6D7_CORMM</name>
<organism evidence="9 10">
    <name type="scientific">Cordyceps militaris (strain CM01)</name>
    <name type="common">Caterpillar fungus</name>
    <dbReference type="NCBI Taxonomy" id="983644"/>
    <lineage>
        <taxon>Eukaryota</taxon>
        <taxon>Fungi</taxon>
        <taxon>Dikarya</taxon>
        <taxon>Ascomycota</taxon>
        <taxon>Pezizomycotina</taxon>
        <taxon>Sordariomycetes</taxon>
        <taxon>Hypocreomycetidae</taxon>
        <taxon>Hypocreales</taxon>
        <taxon>Cordycipitaceae</taxon>
        <taxon>Cordyceps</taxon>
    </lineage>
</organism>
<dbReference type="SUPFAM" id="SSF50630">
    <property type="entry name" value="Acid proteases"/>
    <property type="match status" value="1"/>
</dbReference>
<keyword evidence="2 7" id="KW-0645">Protease</keyword>
<comment type="similarity">
    <text evidence="1 7">Belongs to the peptidase A1 family.</text>
</comment>
<dbReference type="CDD" id="cd06097">
    <property type="entry name" value="Aspergillopepsin_like"/>
    <property type="match status" value="1"/>
</dbReference>
<dbReference type="PROSITE" id="PS51767">
    <property type="entry name" value="PEPTIDASE_A1"/>
    <property type="match status" value="1"/>
</dbReference>
<evidence type="ECO:0000256" key="7">
    <source>
        <dbReference type="RuleBase" id="RU000454"/>
    </source>
</evidence>
<feature type="active site" evidence="5">
    <location>
        <position position="118"/>
    </location>
</feature>
<dbReference type="KEGG" id="cmt:CCM_00826"/>
<dbReference type="InterPro" id="IPR034163">
    <property type="entry name" value="Aspergillopepsin-like_cat_dom"/>
</dbReference>
<evidence type="ECO:0000256" key="6">
    <source>
        <dbReference type="PIRSR" id="PIRSR601461-2"/>
    </source>
</evidence>
<dbReference type="GeneID" id="18162860"/>
<dbReference type="RefSeq" id="XP_006666048.1">
    <property type="nucleotide sequence ID" value="XM_006665985.1"/>
</dbReference>
<keyword evidence="3 7" id="KW-0064">Aspartyl protease</keyword>
<dbReference type="OMA" id="PGRFINY"/>
<dbReference type="InterPro" id="IPR033121">
    <property type="entry name" value="PEPTIDASE_A1"/>
</dbReference>
<dbReference type="OrthoDB" id="2747330at2759"/>
<evidence type="ECO:0000256" key="5">
    <source>
        <dbReference type="PIRSR" id="PIRSR601461-1"/>
    </source>
</evidence>
<keyword evidence="4 7" id="KW-0378">Hydrolase</keyword>
<protein>
    <submittedName>
        <fullName evidence="9">Endothiapepsin</fullName>
    </submittedName>
</protein>
<dbReference type="Gene3D" id="2.40.70.10">
    <property type="entry name" value="Acid Proteases"/>
    <property type="match status" value="2"/>
</dbReference>
<evidence type="ECO:0000313" key="10">
    <source>
        <dbReference type="Proteomes" id="UP000001610"/>
    </source>
</evidence>
<feature type="domain" description="Peptidase A1" evidence="8">
    <location>
        <begin position="101"/>
        <end position="395"/>
    </location>
</feature>